<organism evidence="3 4">
    <name type="scientific">Geomonas diazotrophica</name>
    <dbReference type="NCBI Taxonomy" id="2843197"/>
    <lineage>
        <taxon>Bacteria</taxon>
        <taxon>Pseudomonadati</taxon>
        <taxon>Thermodesulfobacteriota</taxon>
        <taxon>Desulfuromonadia</taxon>
        <taxon>Geobacterales</taxon>
        <taxon>Geobacteraceae</taxon>
        <taxon>Geomonas</taxon>
    </lineage>
</organism>
<dbReference type="EMBL" id="CP076724">
    <property type="protein sequence ID" value="QWV96490.1"/>
    <property type="molecule type" value="Genomic_DNA"/>
</dbReference>
<keyword evidence="1" id="KW-0732">Signal</keyword>
<reference evidence="3 4" key="1">
    <citation type="submission" date="2021-06" db="EMBL/GenBank/DDBJ databases">
        <title>Gemonas diversity in paddy soil.</title>
        <authorList>
            <person name="Liu G."/>
        </authorList>
    </citation>
    <scope>NUCLEOTIDE SEQUENCE [LARGE SCALE GENOMIC DNA]</scope>
    <source>
        <strain evidence="3 4">RG29</strain>
    </source>
</reference>
<dbReference type="PANTHER" id="PTHR35038:SF6">
    <property type="entry name" value="SURFACE LOCALIZED DECAHEME CYTOCHROME C LIPOPROTEIN"/>
    <property type="match status" value="1"/>
</dbReference>
<evidence type="ECO:0000313" key="3">
    <source>
        <dbReference type="EMBL" id="QWV96490.1"/>
    </source>
</evidence>
<dbReference type="InterPro" id="IPR051829">
    <property type="entry name" value="Multiheme_Cytochr_ET"/>
</dbReference>
<dbReference type="NCBIfam" id="TIGR01905">
    <property type="entry name" value="paired_CXXCH_1"/>
    <property type="match status" value="1"/>
</dbReference>
<evidence type="ECO:0000256" key="1">
    <source>
        <dbReference type="ARBA" id="ARBA00022729"/>
    </source>
</evidence>
<dbReference type="PANTHER" id="PTHR35038">
    <property type="entry name" value="DISSIMILATORY SULFITE REDUCTASE SIRA"/>
    <property type="match status" value="1"/>
</dbReference>
<dbReference type="Proteomes" id="UP000683493">
    <property type="component" value="Chromosome"/>
</dbReference>
<gene>
    <name evidence="3" type="ORF">KP005_14060</name>
</gene>
<dbReference type="Pfam" id="PF09699">
    <property type="entry name" value="Paired_CXXCH_1"/>
    <property type="match status" value="3"/>
</dbReference>
<sequence length="345" mass="37171">MASDFKASGAVKLGRLTGLIGAAALGVCLLGGAAVAEPGDSHIKIVTPPDKSVLEGPLAAVTVRLPTDRPDEIQIFLNRRRVRLPKRQYRQYMACFDGVELASGKNEIRVVALKGGKPVDESTSTVFLHSELSSDGARAPEGFSGYTFHEQTHERVCLPCHQLDFSKTAESETRAENSPCYQCHKKMLTTYANVHGPAAVGGCLGCHDRGAKPKLSVPKPEGKLCNSCHENSWPSMPFGHGPTAAGSCAICHDPHASNQPYFLRKSAADLCAGCHEEILAKPHVIVGFSNNAHPVRKWPDPYHPGKEFTCVSCHNPHAGLTPAFLQNYDGISPISNFCITCHAMR</sequence>
<protein>
    <submittedName>
        <fullName evidence="3">Cytochrome c3 family protein</fullName>
    </submittedName>
</protein>
<evidence type="ECO:0000313" key="4">
    <source>
        <dbReference type="Proteomes" id="UP000683493"/>
    </source>
</evidence>
<feature type="domain" description="Doubled CXXCH motif" evidence="2">
    <location>
        <begin position="195"/>
        <end position="231"/>
    </location>
</feature>
<feature type="domain" description="Doubled CXXCH motif" evidence="2">
    <location>
        <begin position="240"/>
        <end position="277"/>
    </location>
</feature>
<feature type="domain" description="Doubled CXXCH motif" evidence="2">
    <location>
        <begin position="304"/>
        <end position="343"/>
    </location>
</feature>
<accession>A0ABX8JDL9</accession>
<dbReference type="InterPro" id="IPR010177">
    <property type="entry name" value="Paired_CXXCH_1"/>
</dbReference>
<name>A0ABX8JDL9_9BACT</name>
<evidence type="ECO:0000259" key="2">
    <source>
        <dbReference type="Pfam" id="PF09699"/>
    </source>
</evidence>
<keyword evidence="4" id="KW-1185">Reference proteome</keyword>
<proteinExistence type="predicted"/>